<feature type="transmembrane region" description="Helical" evidence="1">
    <location>
        <begin position="20"/>
        <end position="46"/>
    </location>
</feature>
<evidence type="ECO:0000256" key="1">
    <source>
        <dbReference type="SAM" id="Phobius"/>
    </source>
</evidence>
<evidence type="ECO:0008006" key="4">
    <source>
        <dbReference type="Google" id="ProtNLM"/>
    </source>
</evidence>
<dbReference type="Pfam" id="PF11085">
    <property type="entry name" value="YqhR"/>
    <property type="match status" value="1"/>
</dbReference>
<organism evidence="2 3">
    <name type="scientific">Mesobacillus maritimus</name>
    <dbReference type="NCBI Taxonomy" id="1643336"/>
    <lineage>
        <taxon>Bacteria</taxon>
        <taxon>Bacillati</taxon>
        <taxon>Bacillota</taxon>
        <taxon>Bacilli</taxon>
        <taxon>Bacillales</taxon>
        <taxon>Bacillaceae</taxon>
        <taxon>Mesobacillus</taxon>
    </lineage>
</organism>
<protein>
    <recommendedName>
        <fullName evidence="4">Membrane protein YqhR</fullName>
    </recommendedName>
</protein>
<dbReference type="RefSeq" id="WP_221872274.1">
    <property type="nucleotide sequence ID" value="NZ_JACWFH010000008.1"/>
</dbReference>
<evidence type="ECO:0000313" key="2">
    <source>
        <dbReference type="EMBL" id="MBY0096413.1"/>
    </source>
</evidence>
<feature type="transmembrane region" description="Helical" evidence="1">
    <location>
        <begin position="98"/>
        <end position="121"/>
    </location>
</feature>
<comment type="caution">
    <text evidence="2">The sequence shown here is derived from an EMBL/GenBank/DDBJ whole genome shotgun (WGS) entry which is preliminary data.</text>
</comment>
<keyword evidence="1" id="KW-0812">Transmembrane</keyword>
<sequence length="171" mass="19344">MAENQKRLEQNKHEKPMSFISMVVLTGLFGGILWSSIALLAYVFNFTDVRPNLILEPWALGDWKKGWIGTVFSILIIGVVSIVASLIYYALLRKFNNLWVGLIYGAGLFLLVFYVLNPIFPGIDSFWKLSRDTLITTACIYVLYGVFIGYSISFEEAERSATDEKQKESPA</sequence>
<feature type="transmembrane region" description="Helical" evidence="1">
    <location>
        <begin position="133"/>
        <end position="152"/>
    </location>
</feature>
<gene>
    <name evidence="2" type="ORF">H0185_06300</name>
</gene>
<keyword evidence="1" id="KW-0472">Membrane</keyword>
<dbReference type="InterPro" id="IPR024563">
    <property type="entry name" value="YqhR"/>
</dbReference>
<feature type="transmembrane region" description="Helical" evidence="1">
    <location>
        <begin position="66"/>
        <end position="91"/>
    </location>
</feature>
<name>A0ABS7K2H4_9BACI</name>
<keyword evidence="1" id="KW-1133">Transmembrane helix</keyword>
<evidence type="ECO:0000313" key="3">
    <source>
        <dbReference type="Proteomes" id="UP000769780"/>
    </source>
</evidence>
<dbReference type="Proteomes" id="UP000769780">
    <property type="component" value="Unassembled WGS sequence"/>
</dbReference>
<keyword evidence="3" id="KW-1185">Reference proteome</keyword>
<reference evidence="2 3" key="1">
    <citation type="submission" date="2020-07" db="EMBL/GenBank/DDBJ databases">
        <title>Fungal Genomes of the International Space Station.</title>
        <authorList>
            <person name="Seuylemezian A."/>
            <person name="Singh N.K."/>
            <person name="Wood J."/>
            <person name="Venkateswaran K."/>
        </authorList>
    </citation>
    <scope>NUCLEOTIDE SEQUENCE [LARGE SCALE GENOMIC DNA]</scope>
    <source>
        <strain evidence="2 3">PL-B2</strain>
    </source>
</reference>
<proteinExistence type="predicted"/>
<dbReference type="EMBL" id="JACWFH010000008">
    <property type="protein sequence ID" value="MBY0096413.1"/>
    <property type="molecule type" value="Genomic_DNA"/>
</dbReference>
<accession>A0ABS7K2H4</accession>